<evidence type="ECO:0000313" key="4">
    <source>
        <dbReference type="Proteomes" id="UP000248014"/>
    </source>
</evidence>
<keyword evidence="2" id="KW-0732">Signal</keyword>
<proteinExistence type="predicted"/>
<gene>
    <name evidence="3" type="ORF">C7451_102294</name>
</gene>
<dbReference type="Pfam" id="PF07027">
    <property type="entry name" value="DUF1318"/>
    <property type="match status" value="1"/>
</dbReference>
<name>A0A2V3V9Y4_9SPHN</name>
<dbReference type="AlphaFoldDB" id="A0A2V3V9Y4"/>
<dbReference type="Proteomes" id="UP000248014">
    <property type="component" value="Unassembled WGS sequence"/>
</dbReference>
<protein>
    <recommendedName>
        <fullName evidence="5">DUF1318 domain-containing protein</fullName>
    </recommendedName>
</protein>
<evidence type="ECO:0000313" key="3">
    <source>
        <dbReference type="EMBL" id="PXW78622.1"/>
    </source>
</evidence>
<dbReference type="RefSeq" id="WP_110297681.1">
    <property type="nucleotide sequence ID" value="NZ_QJJM01000002.1"/>
</dbReference>
<sequence>MNRAIFKAGLLGAVALGLAMPAMAQRDPAYEAARENGSIGEKPDGYLGIVSGGDAQLQKLVSDINLKRKQVYTERASAEGSTVEQFAFTAGCNTIARTKPGEKYQAPDGSWKTRDSSPPVRDARCP</sequence>
<feature type="compositionally biased region" description="Basic and acidic residues" evidence="1">
    <location>
        <begin position="111"/>
        <end position="126"/>
    </location>
</feature>
<feature type="signal peptide" evidence="2">
    <location>
        <begin position="1"/>
        <end position="24"/>
    </location>
</feature>
<dbReference type="InterPro" id="IPR008309">
    <property type="entry name" value="YdbL"/>
</dbReference>
<feature type="region of interest" description="Disordered" evidence="1">
    <location>
        <begin position="98"/>
        <end position="126"/>
    </location>
</feature>
<comment type="caution">
    <text evidence="3">The sequence shown here is derived from an EMBL/GenBank/DDBJ whole genome shotgun (WGS) entry which is preliminary data.</text>
</comment>
<evidence type="ECO:0000256" key="1">
    <source>
        <dbReference type="SAM" id="MobiDB-lite"/>
    </source>
</evidence>
<keyword evidence="4" id="KW-1185">Reference proteome</keyword>
<organism evidence="3 4">
    <name type="scientific">Blastomonas natatoria</name>
    <dbReference type="NCBI Taxonomy" id="34015"/>
    <lineage>
        <taxon>Bacteria</taxon>
        <taxon>Pseudomonadati</taxon>
        <taxon>Pseudomonadota</taxon>
        <taxon>Alphaproteobacteria</taxon>
        <taxon>Sphingomonadales</taxon>
        <taxon>Sphingomonadaceae</taxon>
        <taxon>Blastomonas</taxon>
    </lineage>
</organism>
<feature type="chain" id="PRO_5015916971" description="DUF1318 domain-containing protein" evidence="2">
    <location>
        <begin position="25"/>
        <end position="126"/>
    </location>
</feature>
<accession>A0A2V3V9Y4</accession>
<evidence type="ECO:0008006" key="5">
    <source>
        <dbReference type="Google" id="ProtNLM"/>
    </source>
</evidence>
<dbReference type="EMBL" id="QJJM01000002">
    <property type="protein sequence ID" value="PXW78622.1"/>
    <property type="molecule type" value="Genomic_DNA"/>
</dbReference>
<dbReference type="OrthoDB" id="7474881at2"/>
<reference evidence="3 4" key="1">
    <citation type="submission" date="2018-05" db="EMBL/GenBank/DDBJ databases">
        <title>Genomic Encyclopedia of Type Strains, Phase IV (KMG-IV): sequencing the most valuable type-strain genomes for metagenomic binning, comparative biology and taxonomic classification.</title>
        <authorList>
            <person name="Goeker M."/>
        </authorList>
    </citation>
    <scope>NUCLEOTIDE SEQUENCE [LARGE SCALE GENOMIC DNA]</scope>
    <source>
        <strain evidence="3 4">DSM 3183</strain>
    </source>
</reference>
<evidence type="ECO:0000256" key="2">
    <source>
        <dbReference type="SAM" id="SignalP"/>
    </source>
</evidence>